<dbReference type="EMBL" id="AMKT01000027">
    <property type="protein sequence ID" value="OXG25872.1"/>
    <property type="molecule type" value="Genomic_DNA"/>
</dbReference>
<dbReference type="Proteomes" id="UP000199727">
    <property type="component" value="Unassembled WGS sequence"/>
</dbReference>
<proteinExistence type="predicted"/>
<evidence type="ECO:0000313" key="1">
    <source>
        <dbReference type="EMBL" id="OXG25872.1"/>
    </source>
</evidence>
<sequence>MTRKFSRKGEIVRGKNELAGYCGGNQNLLNVDQKARSSPRHLPSLPRKVSWYHTASFFDNLPEPLPKERTDG</sequence>
<dbReference type="AlphaFoldDB" id="A0A854QJU2"/>
<reference evidence="1 2" key="1">
    <citation type="submission" date="2017-06" db="EMBL/GenBank/DDBJ databases">
        <title>Global population genomics of the pathogenic fungus Cryptococcus neoformans var. grubii.</title>
        <authorList>
            <person name="Cuomo C."/>
            <person name="Litvintseva A."/>
            <person name="Chen Y."/>
            <person name="Young S."/>
            <person name="Zeng Q."/>
            <person name="Chapman S."/>
            <person name="Gujja S."/>
            <person name="Saif S."/>
            <person name="Birren B."/>
        </authorList>
    </citation>
    <scope>NUCLEOTIDE SEQUENCE [LARGE SCALE GENOMIC DNA]</scope>
    <source>
        <strain evidence="1 2">Tu259-1</strain>
    </source>
</reference>
<gene>
    <name evidence="1" type="ORF">C361_01832</name>
</gene>
<accession>A0A854QJU2</accession>
<protein>
    <submittedName>
        <fullName evidence="1">Uncharacterized protein</fullName>
    </submittedName>
</protein>
<name>A0A854QJU2_CRYNE</name>
<organism evidence="1 2">
    <name type="scientific">Cryptococcus neoformans Tu259-1</name>
    <dbReference type="NCBI Taxonomy" id="1230072"/>
    <lineage>
        <taxon>Eukaryota</taxon>
        <taxon>Fungi</taxon>
        <taxon>Dikarya</taxon>
        <taxon>Basidiomycota</taxon>
        <taxon>Agaricomycotina</taxon>
        <taxon>Tremellomycetes</taxon>
        <taxon>Tremellales</taxon>
        <taxon>Cryptococcaceae</taxon>
        <taxon>Cryptococcus</taxon>
        <taxon>Cryptococcus neoformans species complex</taxon>
    </lineage>
</organism>
<comment type="caution">
    <text evidence="1">The sequence shown here is derived from an EMBL/GenBank/DDBJ whole genome shotgun (WGS) entry which is preliminary data.</text>
</comment>
<evidence type="ECO:0000313" key="2">
    <source>
        <dbReference type="Proteomes" id="UP000199727"/>
    </source>
</evidence>